<feature type="compositionally biased region" description="Acidic residues" evidence="1">
    <location>
        <begin position="128"/>
        <end position="138"/>
    </location>
</feature>
<organism evidence="2 3">
    <name type="scientific">Phytophthora megakarya</name>
    <dbReference type="NCBI Taxonomy" id="4795"/>
    <lineage>
        <taxon>Eukaryota</taxon>
        <taxon>Sar</taxon>
        <taxon>Stramenopiles</taxon>
        <taxon>Oomycota</taxon>
        <taxon>Peronosporomycetes</taxon>
        <taxon>Peronosporales</taxon>
        <taxon>Peronosporaceae</taxon>
        <taxon>Phytophthora</taxon>
    </lineage>
</organism>
<comment type="caution">
    <text evidence="2">The sequence shown here is derived from an EMBL/GenBank/DDBJ whole genome shotgun (WGS) entry which is preliminary data.</text>
</comment>
<proteinExistence type="predicted"/>
<gene>
    <name evidence="2" type="ORF">PHMEG_0007574</name>
</gene>
<reference evidence="3" key="1">
    <citation type="submission" date="2017-03" db="EMBL/GenBank/DDBJ databases">
        <title>Phytopthora megakarya and P. palmivora, two closely related causual agents of cacao black pod achieved similar genome size and gene model numbers by different mechanisms.</title>
        <authorList>
            <person name="Ali S."/>
            <person name="Shao J."/>
            <person name="Larry D.J."/>
            <person name="Kronmiller B."/>
            <person name="Shen D."/>
            <person name="Strem M.D."/>
            <person name="Melnick R.L."/>
            <person name="Guiltinan M.J."/>
            <person name="Tyler B.M."/>
            <person name="Meinhardt L.W."/>
            <person name="Bailey B.A."/>
        </authorList>
    </citation>
    <scope>NUCLEOTIDE SEQUENCE [LARGE SCALE GENOMIC DNA]</scope>
    <source>
        <strain evidence="3">zdho120</strain>
    </source>
</reference>
<evidence type="ECO:0000256" key="1">
    <source>
        <dbReference type="SAM" id="MobiDB-lite"/>
    </source>
</evidence>
<dbReference type="OrthoDB" id="90478at2759"/>
<evidence type="ECO:0000313" key="3">
    <source>
        <dbReference type="Proteomes" id="UP000198211"/>
    </source>
</evidence>
<dbReference type="EMBL" id="NBNE01000602">
    <property type="protein sequence ID" value="OWZ18342.1"/>
    <property type="molecule type" value="Genomic_DNA"/>
</dbReference>
<evidence type="ECO:0000313" key="2">
    <source>
        <dbReference type="EMBL" id="OWZ18342.1"/>
    </source>
</evidence>
<sequence length="149" mass="16906">MTKYAASLNVLFLKVPPKYTYVCQPADITWNKPFKDLLRALWIKQLTVQLTAYKIDEKKRAKNEKVGPSRIYMTQWITSSWFSLSAPTITSGFSRVGLLMDTRVVTADEAIEVDTENIIQLLERSNQTEEEVDSDGDIGSEASYSDSED</sequence>
<accession>A0A225WLA4</accession>
<name>A0A225WLA4_9STRA</name>
<feature type="region of interest" description="Disordered" evidence="1">
    <location>
        <begin position="124"/>
        <end position="149"/>
    </location>
</feature>
<dbReference type="Proteomes" id="UP000198211">
    <property type="component" value="Unassembled WGS sequence"/>
</dbReference>
<dbReference type="AlphaFoldDB" id="A0A225WLA4"/>
<keyword evidence="3" id="KW-1185">Reference proteome</keyword>
<protein>
    <submittedName>
        <fullName evidence="2">Uncharacterized protein</fullName>
    </submittedName>
</protein>